<organism evidence="2 3">
    <name type="scientific">Caenimonas koreensis DSM 17982</name>
    <dbReference type="NCBI Taxonomy" id="1121255"/>
    <lineage>
        <taxon>Bacteria</taxon>
        <taxon>Pseudomonadati</taxon>
        <taxon>Pseudomonadota</taxon>
        <taxon>Betaproteobacteria</taxon>
        <taxon>Burkholderiales</taxon>
        <taxon>Comamonadaceae</taxon>
        <taxon>Caenimonas</taxon>
    </lineage>
</organism>
<dbReference type="InterPro" id="IPR038461">
    <property type="entry name" value="Schlafen_AlbA_2_dom_sf"/>
</dbReference>
<dbReference type="Gene3D" id="3.30.565.60">
    <property type="match status" value="1"/>
</dbReference>
<dbReference type="Gene3D" id="3.30.950.30">
    <property type="entry name" value="Schlafen, AAA domain"/>
    <property type="match status" value="1"/>
</dbReference>
<keyword evidence="3" id="KW-1185">Reference proteome</keyword>
<keyword evidence="2" id="KW-0067">ATP-binding</keyword>
<dbReference type="GO" id="GO:0004386">
    <property type="term" value="F:helicase activity"/>
    <property type="evidence" value="ECO:0007669"/>
    <property type="project" value="UniProtKB-KW"/>
</dbReference>
<keyword evidence="2" id="KW-0347">Helicase</keyword>
<dbReference type="RefSeq" id="WP_153583842.1">
    <property type="nucleotide sequence ID" value="NZ_WJBU01000004.1"/>
</dbReference>
<keyword evidence="2" id="KW-0378">Hydrolase</keyword>
<reference evidence="2 3" key="1">
    <citation type="submission" date="2019-11" db="EMBL/GenBank/DDBJ databases">
        <title>Caenimonas koreensis gen. nov., sp. nov., isolated from activated sludge.</title>
        <authorList>
            <person name="Seung H.R."/>
        </authorList>
    </citation>
    <scope>NUCLEOTIDE SEQUENCE [LARGE SCALE GENOMIC DNA]</scope>
    <source>
        <strain evidence="2 3">EMB320</strain>
    </source>
</reference>
<evidence type="ECO:0000313" key="3">
    <source>
        <dbReference type="Proteomes" id="UP000487350"/>
    </source>
</evidence>
<protein>
    <submittedName>
        <fullName evidence="2">ATP-dependent DNA helicase RecG</fullName>
    </submittedName>
</protein>
<gene>
    <name evidence="2" type="ORF">GHT07_04315</name>
</gene>
<dbReference type="PANTHER" id="PTHR30595">
    <property type="entry name" value="GLPR-RELATED TRANSCRIPTIONAL REPRESSOR"/>
    <property type="match status" value="1"/>
</dbReference>
<dbReference type="OrthoDB" id="9768354at2"/>
<dbReference type="InterPro" id="IPR038475">
    <property type="entry name" value="RecG_C_sf"/>
</dbReference>
<comment type="caution">
    <text evidence="2">The sequence shown here is derived from an EMBL/GenBank/DDBJ whole genome shotgun (WGS) entry which is preliminary data.</text>
</comment>
<dbReference type="Proteomes" id="UP000487350">
    <property type="component" value="Unassembled WGS sequence"/>
</dbReference>
<proteinExistence type="predicted"/>
<dbReference type="Pfam" id="PF04326">
    <property type="entry name" value="SLFN_AlbA_2"/>
    <property type="match status" value="1"/>
</dbReference>
<keyword evidence="2" id="KW-0547">Nucleotide-binding</keyword>
<sequence>MDFIAANEITGAERDRLLTLEEDTFNDLKAIEVSTKKLSAAVSAFANTAGGDLYIGIAETEFMGAKMRHWHGFKDQEAANGHIQSLEALFPLGSEYSYGFLRAPGSEGVVLHVQVQRTAQIAKAHGNKAYVRRGAQNLEVKGKALEALRLAKGIDSYEKQTVNVSASVVINSPILRDFVKQVVPNLEPKVFLQKQNLIKGNKPTVAALLLFAEEPQAALPKRSAIKLYRYATSGAPSRETLVGVPKSIEGPVVSMIRQADVETVQMIEGINKLGPRGLEPVKYPIETLHEILTNAVLHRDYSIASDVHVRVFDNRIEVESPGMLPGQVTVKNILDEQFARNGMLVRMVNKFPDPPNKDVGEGLNTAFKAMQKLRLKAPVIDETENAVRVDIKHEPMASPEQSVMDYLENHTEIKNGIARELTGITSENSMKDVFLRLAKSNLIERVPDKKGAAAAWQKKPRPPVAA</sequence>
<dbReference type="AlphaFoldDB" id="A0A844B4N3"/>
<dbReference type="Pfam" id="PF13749">
    <property type="entry name" value="HATPase_c_4"/>
    <property type="match status" value="1"/>
</dbReference>
<evidence type="ECO:0000313" key="2">
    <source>
        <dbReference type="EMBL" id="MRD46487.1"/>
    </source>
</evidence>
<dbReference type="PANTHER" id="PTHR30595:SF6">
    <property type="entry name" value="SCHLAFEN ALBA-2 DOMAIN-CONTAINING PROTEIN"/>
    <property type="match status" value="1"/>
</dbReference>
<accession>A0A844B4N3</accession>
<dbReference type="InterPro" id="IPR007421">
    <property type="entry name" value="Schlafen_AlbA_2_dom"/>
</dbReference>
<name>A0A844B4N3_9BURK</name>
<dbReference type="EMBL" id="WJBU01000004">
    <property type="protein sequence ID" value="MRD46487.1"/>
    <property type="molecule type" value="Genomic_DNA"/>
</dbReference>
<evidence type="ECO:0000259" key="1">
    <source>
        <dbReference type="Pfam" id="PF04326"/>
    </source>
</evidence>
<feature type="domain" description="Schlafen AlbA-2" evidence="1">
    <location>
        <begin position="23"/>
        <end position="139"/>
    </location>
</feature>